<keyword evidence="8" id="KW-0433">Leucine-rich repeat</keyword>
<dbReference type="InterPro" id="IPR000719">
    <property type="entry name" value="Prot_kinase_dom"/>
</dbReference>
<dbReference type="PROSITE" id="PS50011">
    <property type="entry name" value="PROTEIN_KINASE_DOM"/>
    <property type="match status" value="1"/>
</dbReference>
<dbReference type="InterPro" id="IPR055414">
    <property type="entry name" value="LRR_R13L4/SHOC2-like"/>
</dbReference>
<feature type="chain" id="PRO_5044714503" description="Receptor kinase-like protein Xa21" evidence="27">
    <location>
        <begin position="23"/>
        <end position="994"/>
    </location>
</feature>
<evidence type="ECO:0000256" key="15">
    <source>
        <dbReference type="ARBA" id="ARBA00022840"/>
    </source>
</evidence>
<dbReference type="PANTHER" id="PTHR48005">
    <property type="entry name" value="LEUCINE RICH REPEAT KINASE 2"/>
    <property type="match status" value="1"/>
</dbReference>
<keyword evidence="16 26" id="KW-1133">Transmembrane helix</keyword>
<reference evidence="30" key="1">
    <citation type="journal article" date="2018" name="DNA Res.">
        <title>Multiple hybrid de novo genome assembly of finger millet, an orphan allotetraploid crop.</title>
        <authorList>
            <person name="Hatakeyama M."/>
            <person name="Aluri S."/>
            <person name="Balachadran M.T."/>
            <person name="Sivarajan S.R."/>
            <person name="Patrignani A."/>
            <person name="Gruter S."/>
            <person name="Poveda L."/>
            <person name="Shimizu-Inatsugi R."/>
            <person name="Baeten J."/>
            <person name="Francoijs K.J."/>
            <person name="Nataraja K.N."/>
            <person name="Reddy Y.A.N."/>
            <person name="Phadnis S."/>
            <person name="Ravikumar R.L."/>
            <person name="Schlapbach R."/>
            <person name="Sreeman S.M."/>
            <person name="Shimizu K.K."/>
        </authorList>
    </citation>
    <scope>NUCLEOTIDE SEQUENCE</scope>
</reference>
<evidence type="ECO:0000256" key="26">
    <source>
        <dbReference type="SAM" id="Phobius"/>
    </source>
</evidence>
<dbReference type="Pfam" id="PF07714">
    <property type="entry name" value="PK_Tyr_Ser-Thr"/>
    <property type="match status" value="1"/>
</dbReference>
<comment type="function">
    <text evidence="23">The processed protein kinase Xa21 chain released by protein cleavage after X.oryzae pv. oryzae protein Ax21 detection translocates into the nucleus where it can bind and regulate WRKY62, a transcription factor. Confers resistance to the bacterial pathogen X.oryzae pv. oryzae (Xoo).</text>
</comment>
<keyword evidence="6" id="KW-0723">Serine/threonine-protein kinase</keyword>
<feature type="domain" description="Protein kinase" evidence="28">
    <location>
        <begin position="683"/>
        <end position="984"/>
    </location>
</feature>
<comment type="caution">
    <text evidence="30">The sequence shown here is derived from an EMBL/GenBank/DDBJ whole genome shotgun (WGS) entry which is preliminary data.</text>
</comment>
<dbReference type="FunFam" id="3.80.10.10:FF:000095">
    <property type="entry name" value="LRR receptor-like serine/threonine-protein kinase GSO1"/>
    <property type="match status" value="1"/>
</dbReference>
<evidence type="ECO:0000256" key="2">
    <source>
        <dbReference type="ARBA" id="ARBA00004389"/>
    </source>
</evidence>
<dbReference type="EC" id="2.7.11.1" evidence="4"/>
<dbReference type="InterPro" id="IPR003591">
    <property type="entry name" value="Leu-rich_rpt_typical-subtyp"/>
</dbReference>
<dbReference type="Proteomes" id="UP001054889">
    <property type="component" value="Unassembled WGS sequence"/>
</dbReference>
<keyword evidence="15 25" id="KW-0067">ATP-binding</keyword>
<evidence type="ECO:0000256" key="12">
    <source>
        <dbReference type="ARBA" id="ARBA00022737"/>
    </source>
</evidence>
<evidence type="ECO:0000256" key="21">
    <source>
        <dbReference type="ARBA" id="ARBA00048679"/>
    </source>
</evidence>
<dbReference type="Gene3D" id="3.30.200.20">
    <property type="entry name" value="Phosphorylase Kinase, domain 1"/>
    <property type="match status" value="1"/>
</dbReference>
<keyword evidence="5" id="KW-1003">Cell membrane</keyword>
<dbReference type="GO" id="GO:0004674">
    <property type="term" value="F:protein serine/threonine kinase activity"/>
    <property type="evidence" value="ECO:0007669"/>
    <property type="project" value="UniProtKB-KW"/>
</dbReference>
<evidence type="ECO:0000256" key="1">
    <source>
        <dbReference type="ARBA" id="ARBA00004162"/>
    </source>
</evidence>
<evidence type="ECO:0000256" key="24">
    <source>
        <dbReference type="ARBA" id="ARBA00072040"/>
    </source>
</evidence>
<sequence length="994" mass="107349">MQLPQVAAFVLVVLLRPGGSSALASSTTWSGGNSALAADELTLLSVKSALSDPAGLLASWNASNRLCSWRGVGCGRRHPRRVVALLLDSFGLGGQISPFLGNLSFLKSLDLGNNSLVGRIPWQLGRLGHLHVLNLSVNSLQGDIPTALGRCIQLRTLSLEANHLHGEIPSEVGSLKNLVYLNLATNNLTGQIPTSLGNLSSIQDLYLGFNKLSGAIPSSLGELPNLSGLFLTFNNLSGSIPHALWNASSLTMISMYGNDLSGTISPNAFDGLPHLQMLYIGKNQFHGPIPSSIANASKLLSLEAQRNYFSGIVPTGLGGLKGLQKLVLYSNSLEASGPKDWIFFTALTNCTQLQRLDLGTNQFVGEFPSSVSNLSASLELLDLRENTFSGAIPENIGNLNLEGLVLQSNNLNGLLPSSLRMLHNLQYISLAGNNLHGDIRSFGNLTQLVYLYIGYNSFNGTIPTTLGKLGSLVELHLSHNLLEGPVPFEIGNLKSVSILHAESNRLSGELPSTLGECQLLQNLHLQNNFLRGTLPQLLSRLKNLEILDISNNNFSGQIPKFLGNMSALLYLNLSFNNFVGELPTFSVFSNASAFSIHGNGNLCGGIFELHLPPCSFELPKEKRKVLVIPLVVSLIATISIVLFFYSFLVWNKKRSTGSPSTTHMNKGFPQLGYCQLVKATDGFAASNLLGAGAFGSVYKGKLDEDSDETAIFVAIKVLKLRIPGASKSFVAECDTMRNIRHRNLVRIITACSSIDSNGDDFKAIVFEFMPNGSIEDWIHPGTNDQSGERQLSLPQRVDILLDVAYALDYLHFNGATPIVHCDLKPSNVLLDADMVAHVGDFGLARILAEGCSSFQITTSSVGFRGTVGYAPPEYGAGSIVSIHGDVYSYGILILEMLTGRRPTDNSFDGSLGLREYVETALNNNAMDIVHMELHAWLENDATIHGPSRSDWLISLFKLGLLCSVETPSSRLTTKEIIKELHGIKDGLAKTEQDS</sequence>
<keyword evidence="9" id="KW-0808">Transferase</keyword>
<keyword evidence="17 26" id="KW-0472">Membrane</keyword>
<dbReference type="InterPro" id="IPR001245">
    <property type="entry name" value="Ser-Thr/Tyr_kinase_cat_dom"/>
</dbReference>
<dbReference type="SUPFAM" id="SSF52058">
    <property type="entry name" value="L domain-like"/>
    <property type="match status" value="1"/>
</dbReference>
<dbReference type="EMBL" id="BQKI01000001">
    <property type="protein sequence ID" value="GJM86251.1"/>
    <property type="molecule type" value="Genomic_DNA"/>
</dbReference>
<feature type="binding site" evidence="25">
    <location>
        <position position="716"/>
    </location>
    <ligand>
        <name>ATP</name>
        <dbReference type="ChEBI" id="CHEBI:30616"/>
    </ligand>
</feature>
<evidence type="ECO:0000313" key="30">
    <source>
        <dbReference type="EMBL" id="GJM86251.1"/>
    </source>
</evidence>
<evidence type="ECO:0000256" key="27">
    <source>
        <dbReference type="SAM" id="SignalP"/>
    </source>
</evidence>
<keyword evidence="7" id="KW-0597">Phosphoprotein</keyword>
<evidence type="ECO:0000256" key="14">
    <source>
        <dbReference type="ARBA" id="ARBA00022777"/>
    </source>
</evidence>
<keyword evidence="18" id="KW-0675">Receptor</keyword>
<evidence type="ECO:0000256" key="8">
    <source>
        <dbReference type="ARBA" id="ARBA00022614"/>
    </source>
</evidence>
<dbReference type="InterPro" id="IPR008271">
    <property type="entry name" value="Ser/Thr_kinase_AS"/>
</dbReference>
<dbReference type="AlphaFoldDB" id="A0AAV5BIJ5"/>
<evidence type="ECO:0000256" key="25">
    <source>
        <dbReference type="PROSITE-ProRule" id="PRU10141"/>
    </source>
</evidence>
<feature type="transmembrane region" description="Helical" evidence="26">
    <location>
        <begin position="626"/>
        <end position="650"/>
    </location>
</feature>
<comment type="similarity">
    <text evidence="3">Belongs to the protein kinase superfamily. Ser/Thr protein kinase family.</text>
</comment>
<dbReference type="InterPro" id="IPR017441">
    <property type="entry name" value="Protein_kinase_ATP_BS"/>
</dbReference>
<dbReference type="InterPro" id="IPR051420">
    <property type="entry name" value="Ser_Thr_Kinases_DiverseReg"/>
</dbReference>
<dbReference type="FunFam" id="1.10.510.10:FF:000358">
    <property type="entry name" value="Putative leucine-rich repeat receptor-like serine/threonine-protein kinase"/>
    <property type="match status" value="1"/>
</dbReference>
<comment type="catalytic activity">
    <reaction evidence="21">
        <text>L-seryl-[protein] + ATP = O-phospho-L-seryl-[protein] + ADP + H(+)</text>
        <dbReference type="Rhea" id="RHEA:17989"/>
        <dbReference type="Rhea" id="RHEA-COMP:9863"/>
        <dbReference type="Rhea" id="RHEA-COMP:11604"/>
        <dbReference type="ChEBI" id="CHEBI:15378"/>
        <dbReference type="ChEBI" id="CHEBI:29999"/>
        <dbReference type="ChEBI" id="CHEBI:30616"/>
        <dbReference type="ChEBI" id="CHEBI:83421"/>
        <dbReference type="ChEBI" id="CHEBI:456216"/>
        <dbReference type="EC" id="2.7.11.1"/>
    </reaction>
</comment>
<keyword evidence="14" id="KW-0418">Kinase</keyword>
<dbReference type="PROSITE" id="PS00107">
    <property type="entry name" value="PROTEIN_KINASE_ATP"/>
    <property type="match status" value="1"/>
</dbReference>
<evidence type="ECO:0000256" key="17">
    <source>
        <dbReference type="ARBA" id="ARBA00023136"/>
    </source>
</evidence>
<dbReference type="EMBL" id="BQKI01000001">
    <property type="protein sequence ID" value="GJM85624.1"/>
    <property type="molecule type" value="Genomic_DNA"/>
</dbReference>
<dbReference type="Gene3D" id="3.80.10.10">
    <property type="entry name" value="Ribonuclease Inhibitor"/>
    <property type="match status" value="4"/>
</dbReference>
<dbReference type="Pfam" id="PF23598">
    <property type="entry name" value="LRR_14"/>
    <property type="match status" value="1"/>
</dbReference>
<evidence type="ECO:0000256" key="16">
    <source>
        <dbReference type="ARBA" id="ARBA00022989"/>
    </source>
</evidence>
<dbReference type="InterPro" id="IPR001611">
    <property type="entry name" value="Leu-rich_rpt"/>
</dbReference>
<dbReference type="GO" id="GO:0005524">
    <property type="term" value="F:ATP binding"/>
    <property type="evidence" value="ECO:0007669"/>
    <property type="project" value="UniProtKB-UniRule"/>
</dbReference>
<proteinExistence type="inferred from homology"/>
<protein>
    <recommendedName>
        <fullName evidence="24">Receptor kinase-like protein Xa21</fullName>
        <ecNumber evidence="4">2.7.11.1</ecNumber>
    </recommendedName>
</protein>
<dbReference type="SUPFAM" id="SSF56112">
    <property type="entry name" value="Protein kinase-like (PK-like)"/>
    <property type="match status" value="1"/>
</dbReference>
<dbReference type="InterPro" id="IPR013210">
    <property type="entry name" value="LRR_N_plant-typ"/>
</dbReference>
<evidence type="ECO:0000259" key="28">
    <source>
        <dbReference type="PROSITE" id="PS50011"/>
    </source>
</evidence>
<dbReference type="SUPFAM" id="SSF52047">
    <property type="entry name" value="RNI-like"/>
    <property type="match status" value="1"/>
</dbReference>
<evidence type="ECO:0000256" key="10">
    <source>
        <dbReference type="ARBA" id="ARBA00022692"/>
    </source>
</evidence>
<dbReference type="SMART" id="SM00369">
    <property type="entry name" value="LRR_TYP"/>
    <property type="match status" value="5"/>
</dbReference>
<dbReference type="Pfam" id="PF08263">
    <property type="entry name" value="LRRNT_2"/>
    <property type="match status" value="1"/>
</dbReference>
<dbReference type="FunFam" id="3.80.10.10:FF:000317">
    <property type="entry name" value="Inactive leucine-rich repeat receptor-like protein kinase"/>
    <property type="match status" value="1"/>
</dbReference>
<dbReference type="SMART" id="SM00220">
    <property type="entry name" value="S_TKc"/>
    <property type="match status" value="1"/>
</dbReference>
<organism evidence="30 31">
    <name type="scientific">Eleusine coracana subsp. coracana</name>
    <dbReference type="NCBI Taxonomy" id="191504"/>
    <lineage>
        <taxon>Eukaryota</taxon>
        <taxon>Viridiplantae</taxon>
        <taxon>Streptophyta</taxon>
        <taxon>Embryophyta</taxon>
        <taxon>Tracheophyta</taxon>
        <taxon>Spermatophyta</taxon>
        <taxon>Magnoliopsida</taxon>
        <taxon>Liliopsida</taxon>
        <taxon>Poales</taxon>
        <taxon>Poaceae</taxon>
        <taxon>PACMAD clade</taxon>
        <taxon>Chloridoideae</taxon>
        <taxon>Cynodonteae</taxon>
        <taxon>Eleusininae</taxon>
        <taxon>Eleusine</taxon>
    </lineage>
</organism>
<evidence type="ECO:0000313" key="29">
    <source>
        <dbReference type="EMBL" id="GJM85624.1"/>
    </source>
</evidence>
<evidence type="ECO:0000256" key="23">
    <source>
        <dbReference type="ARBA" id="ARBA00056628"/>
    </source>
</evidence>
<comment type="function">
    <text evidence="22">Receptor kinase that detects X.oryzae pv. oryzae protein Ax21 to promote innate immunity. Following X.oryzae pv. oryzae protein Ax21 detection, undergoes cleavage, releasing the processed protein kinase Xa21 chain.</text>
</comment>
<dbReference type="Gene3D" id="1.10.510.10">
    <property type="entry name" value="Transferase(Phosphotransferase) domain 1"/>
    <property type="match status" value="1"/>
</dbReference>
<evidence type="ECO:0000256" key="22">
    <source>
        <dbReference type="ARBA" id="ARBA00054320"/>
    </source>
</evidence>
<evidence type="ECO:0000256" key="11">
    <source>
        <dbReference type="ARBA" id="ARBA00022729"/>
    </source>
</evidence>
<evidence type="ECO:0000256" key="19">
    <source>
        <dbReference type="ARBA" id="ARBA00023180"/>
    </source>
</evidence>
<evidence type="ECO:0000256" key="3">
    <source>
        <dbReference type="ARBA" id="ARBA00008684"/>
    </source>
</evidence>
<evidence type="ECO:0000256" key="4">
    <source>
        <dbReference type="ARBA" id="ARBA00012513"/>
    </source>
</evidence>
<keyword evidence="19" id="KW-0325">Glycoprotein</keyword>
<evidence type="ECO:0000256" key="9">
    <source>
        <dbReference type="ARBA" id="ARBA00022679"/>
    </source>
</evidence>
<evidence type="ECO:0000256" key="7">
    <source>
        <dbReference type="ARBA" id="ARBA00022553"/>
    </source>
</evidence>
<keyword evidence="12" id="KW-0677">Repeat</keyword>
<dbReference type="GO" id="GO:0005886">
    <property type="term" value="C:plasma membrane"/>
    <property type="evidence" value="ECO:0007669"/>
    <property type="project" value="UniProtKB-SubCell"/>
</dbReference>
<keyword evidence="11 27" id="KW-0732">Signal</keyword>
<name>A0AAV5BIJ5_ELECO</name>
<dbReference type="PANTHER" id="PTHR48005:SF88">
    <property type="entry name" value="PROTEIN KINASE DOMAIN-CONTAINING PROTEIN"/>
    <property type="match status" value="1"/>
</dbReference>
<evidence type="ECO:0000256" key="18">
    <source>
        <dbReference type="ARBA" id="ARBA00023170"/>
    </source>
</evidence>
<dbReference type="FunFam" id="3.30.200.20:FF:000432">
    <property type="entry name" value="LRR receptor-like serine/threonine-protein kinase EFR"/>
    <property type="match status" value="1"/>
</dbReference>
<comment type="catalytic activity">
    <reaction evidence="20">
        <text>L-threonyl-[protein] + ATP = O-phospho-L-threonyl-[protein] + ADP + H(+)</text>
        <dbReference type="Rhea" id="RHEA:46608"/>
        <dbReference type="Rhea" id="RHEA-COMP:11060"/>
        <dbReference type="Rhea" id="RHEA-COMP:11605"/>
        <dbReference type="ChEBI" id="CHEBI:15378"/>
        <dbReference type="ChEBI" id="CHEBI:30013"/>
        <dbReference type="ChEBI" id="CHEBI:30616"/>
        <dbReference type="ChEBI" id="CHEBI:61977"/>
        <dbReference type="ChEBI" id="CHEBI:456216"/>
        <dbReference type="EC" id="2.7.11.1"/>
    </reaction>
</comment>
<dbReference type="Pfam" id="PF00560">
    <property type="entry name" value="LRR_1"/>
    <property type="match status" value="5"/>
</dbReference>
<evidence type="ECO:0000256" key="13">
    <source>
        <dbReference type="ARBA" id="ARBA00022741"/>
    </source>
</evidence>
<feature type="signal peptide" evidence="27">
    <location>
        <begin position="1"/>
        <end position="22"/>
    </location>
</feature>
<gene>
    <name evidence="30" type="primary">ga02093</name>
    <name evidence="29" type="synonym">ga01406</name>
    <name evidence="29" type="ORF">PR202_ga01406</name>
    <name evidence="30" type="ORF">PR202_ga02093</name>
</gene>
<evidence type="ECO:0000256" key="6">
    <source>
        <dbReference type="ARBA" id="ARBA00022527"/>
    </source>
</evidence>
<reference evidence="30" key="2">
    <citation type="submission" date="2021-12" db="EMBL/GenBank/DDBJ databases">
        <title>Resequencing data analysis of finger millet.</title>
        <authorList>
            <person name="Hatakeyama M."/>
            <person name="Aluri S."/>
            <person name="Balachadran M.T."/>
            <person name="Sivarajan S.R."/>
            <person name="Poveda L."/>
            <person name="Shimizu-Inatsugi R."/>
            <person name="Schlapbach R."/>
            <person name="Sreeman S.M."/>
            <person name="Shimizu K.K."/>
        </authorList>
    </citation>
    <scope>NUCLEOTIDE SEQUENCE</scope>
</reference>
<dbReference type="GO" id="GO:0005789">
    <property type="term" value="C:endoplasmic reticulum membrane"/>
    <property type="evidence" value="ECO:0007669"/>
    <property type="project" value="UniProtKB-SubCell"/>
</dbReference>
<evidence type="ECO:0000256" key="5">
    <source>
        <dbReference type="ARBA" id="ARBA00022475"/>
    </source>
</evidence>
<accession>A0AAV5BIJ5</accession>
<keyword evidence="31" id="KW-1185">Reference proteome</keyword>
<evidence type="ECO:0000256" key="20">
    <source>
        <dbReference type="ARBA" id="ARBA00047899"/>
    </source>
</evidence>
<dbReference type="InterPro" id="IPR011009">
    <property type="entry name" value="Kinase-like_dom_sf"/>
</dbReference>
<comment type="subcellular location">
    <subcellularLocation>
        <location evidence="1">Cell membrane</location>
        <topology evidence="1">Single-pass membrane protein</topology>
    </subcellularLocation>
    <subcellularLocation>
        <location evidence="2">Endoplasmic reticulum membrane</location>
        <topology evidence="2">Single-pass membrane protein</topology>
    </subcellularLocation>
</comment>
<dbReference type="PROSITE" id="PS00108">
    <property type="entry name" value="PROTEIN_KINASE_ST"/>
    <property type="match status" value="1"/>
</dbReference>
<keyword evidence="10 26" id="KW-0812">Transmembrane</keyword>
<keyword evidence="13 25" id="KW-0547">Nucleotide-binding</keyword>
<dbReference type="InterPro" id="IPR032675">
    <property type="entry name" value="LRR_dom_sf"/>
</dbReference>
<evidence type="ECO:0000313" key="31">
    <source>
        <dbReference type="Proteomes" id="UP001054889"/>
    </source>
</evidence>